<proteinExistence type="predicted"/>
<comment type="caution">
    <text evidence="2">The sequence shown here is derived from an EMBL/GenBank/DDBJ whole genome shotgun (WGS) entry which is preliminary data.</text>
</comment>
<protein>
    <submittedName>
        <fullName evidence="2">Uncharacterized protein</fullName>
    </submittedName>
</protein>
<dbReference type="AlphaFoldDB" id="A0A135TNK3"/>
<gene>
    <name evidence="2" type="ORF">CSIM01_03913</name>
</gene>
<evidence type="ECO:0000313" key="3">
    <source>
        <dbReference type="Proteomes" id="UP000070328"/>
    </source>
</evidence>
<organism evidence="2 3">
    <name type="scientific">Colletotrichum simmondsii</name>
    <dbReference type="NCBI Taxonomy" id="703756"/>
    <lineage>
        <taxon>Eukaryota</taxon>
        <taxon>Fungi</taxon>
        <taxon>Dikarya</taxon>
        <taxon>Ascomycota</taxon>
        <taxon>Pezizomycotina</taxon>
        <taxon>Sordariomycetes</taxon>
        <taxon>Hypocreomycetidae</taxon>
        <taxon>Glomerellales</taxon>
        <taxon>Glomerellaceae</taxon>
        <taxon>Colletotrichum</taxon>
        <taxon>Colletotrichum acutatum species complex</taxon>
    </lineage>
</organism>
<dbReference type="OrthoDB" id="5103744at2759"/>
<feature type="compositionally biased region" description="Basic and acidic residues" evidence="1">
    <location>
        <begin position="473"/>
        <end position="485"/>
    </location>
</feature>
<reference evidence="2 3" key="1">
    <citation type="submission" date="2014-02" db="EMBL/GenBank/DDBJ databases">
        <title>The genome sequence of Colletotrichum simmondsii CBS122122.</title>
        <authorList>
            <person name="Baroncelli R."/>
            <person name="Thon M.R."/>
        </authorList>
    </citation>
    <scope>NUCLEOTIDE SEQUENCE [LARGE SCALE GENOMIC DNA]</scope>
    <source>
        <strain evidence="2 3">CBS122122</strain>
    </source>
</reference>
<keyword evidence="3" id="KW-1185">Reference proteome</keyword>
<dbReference type="EMBL" id="JFBX01000106">
    <property type="protein sequence ID" value="KXH49776.1"/>
    <property type="molecule type" value="Genomic_DNA"/>
</dbReference>
<feature type="region of interest" description="Disordered" evidence="1">
    <location>
        <begin position="433"/>
        <end position="504"/>
    </location>
</feature>
<feature type="region of interest" description="Disordered" evidence="1">
    <location>
        <begin position="67"/>
        <end position="117"/>
    </location>
</feature>
<dbReference type="Proteomes" id="UP000070328">
    <property type="component" value="Unassembled WGS sequence"/>
</dbReference>
<accession>A0A135TNK3</accession>
<evidence type="ECO:0000256" key="1">
    <source>
        <dbReference type="SAM" id="MobiDB-lite"/>
    </source>
</evidence>
<evidence type="ECO:0000313" key="2">
    <source>
        <dbReference type="EMBL" id="KXH49776.1"/>
    </source>
</evidence>
<name>A0A135TNK3_9PEZI</name>
<sequence>MKKEGVTPANASSIVSLLFRISIFPSQQIVTLDVSGYNAFIQFPWLQRFRRTRDQIEYELPSVEHPSYSAKPAPGLTEHRQPPSGASYPPPRTTEVPESTPVAVPSPATKTPVSFKKRAGRHDRKLDAFRGRFQVINVAEKIKELQQLISNYEHYMTKPSDPDQGEYYCYHDLTMDRVQHDDLVHEARGEDYESFNPSRCGVQIHVDRLKELRMLEMISFWDMLLADPKLVAGNDVIYDKWIYSSKDIIPPVETAVIRAVADIEFVGFRVVEWPYTSFSTPSVILLVGGTVVFGLLVIASQAMYRDWGVAYTAAMGKPKPARDQLVGNPRPASKQAVQAAKNYINDSRSPVVLKRGPAAKYYVVYYLRGPGAHGRKYGIFTDWNETKKQTEGCQNKNTTASSFNVAMELLIAGLALEIDAGSLMNYSPAHQRKSAVPAPAPAPAPAAAPSGVKRPREEQDERDQEPSDVFYLDVHRPKAVKREASHQFGSRQSPIKIEDDDDVVIKEEKDDAREAVIKKERDSST</sequence>